<dbReference type="FunFam" id="1.25.40.840:FF:000003">
    <property type="entry name" value="Transcription regulator"/>
    <property type="match status" value="1"/>
</dbReference>
<feature type="compositionally biased region" description="Low complexity" evidence="6">
    <location>
        <begin position="1558"/>
        <end position="1572"/>
    </location>
</feature>
<evidence type="ECO:0000259" key="10">
    <source>
        <dbReference type="Pfam" id="PF16417"/>
    </source>
</evidence>
<feature type="domain" description="CCR4-NOT transcription complex subunit 1 HEAT repeat" evidence="11">
    <location>
        <begin position="476"/>
        <end position="626"/>
    </location>
</feature>
<dbReference type="Gene3D" id="1.25.40.790">
    <property type="match status" value="1"/>
</dbReference>
<evidence type="ECO:0000259" key="11">
    <source>
        <dbReference type="Pfam" id="PF16418"/>
    </source>
</evidence>
<feature type="region of interest" description="Disordered" evidence="6">
    <location>
        <begin position="2476"/>
        <end position="2495"/>
    </location>
</feature>
<dbReference type="Pfam" id="PF12842">
    <property type="entry name" value="DUF3819"/>
    <property type="match status" value="1"/>
</dbReference>
<evidence type="ECO:0000259" key="9">
    <source>
        <dbReference type="Pfam" id="PF16415"/>
    </source>
</evidence>
<keyword evidence="5" id="KW-0539">Nucleus</keyword>
<dbReference type="Pfam" id="PF25097">
    <property type="entry name" value="ARM_Cnot1"/>
    <property type="match status" value="1"/>
</dbReference>
<dbReference type="PANTHER" id="PTHR13162:SF8">
    <property type="entry name" value="CCR4-NOT TRANSCRIPTION COMPLEX SUBUNIT 1"/>
    <property type="match status" value="1"/>
</dbReference>
<keyword evidence="2" id="KW-0678">Repressor</keyword>
<comment type="caution">
    <text evidence="13">The sequence shown here is derived from an EMBL/GenBank/DDBJ whole genome shotgun (WGS) entry which is preliminary data.</text>
</comment>
<feature type="compositionally biased region" description="Polar residues" evidence="6">
    <location>
        <begin position="953"/>
        <end position="987"/>
    </location>
</feature>
<dbReference type="EMBL" id="JBHFFA010000003">
    <property type="protein sequence ID" value="KAL2635896.1"/>
    <property type="molecule type" value="Genomic_DNA"/>
</dbReference>
<dbReference type="FunFam" id="1.25.40.800:FF:000001">
    <property type="entry name" value="CCR4-NOT transcription complex subunit 1"/>
    <property type="match status" value="1"/>
</dbReference>
<dbReference type="InterPro" id="IPR040398">
    <property type="entry name" value="Not1"/>
</dbReference>
<dbReference type="InterPro" id="IPR032194">
    <property type="entry name" value="CNOT1_HEAT"/>
</dbReference>
<comment type="subcellular location">
    <subcellularLocation>
        <location evidence="1">Nucleus</location>
    </subcellularLocation>
</comment>
<feature type="compositionally biased region" description="Polar residues" evidence="6">
    <location>
        <begin position="1576"/>
        <end position="1586"/>
    </location>
</feature>
<feature type="region of interest" description="Disordered" evidence="6">
    <location>
        <begin position="1595"/>
        <end position="1614"/>
    </location>
</feature>
<dbReference type="Proteomes" id="UP001605036">
    <property type="component" value="Unassembled WGS sequence"/>
</dbReference>
<evidence type="ECO:0000256" key="1">
    <source>
        <dbReference type="ARBA" id="ARBA00004123"/>
    </source>
</evidence>
<evidence type="ECO:0000313" key="13">
    <source>
        <dbReference type="EMBL" id="KAL2635896.1"/>
    </source>
</evidence>
<dbReference type="FunFam" id="1.25.40.790:FF:000002">
    <property type="entry name" value="Transcription regulator"/>
    <property type="match status" value="1"/>
</dbReference>
<feature type="region of interest" description="Disordered" evidence="6">
    <location>
        <begin position="1292"/>
        <end position="1331"/>
    </location>
</feature>
<organism evidence="13 14">
    <name type="scientific">Riccia fluitans</name>
    <dbReference type="NCBI Taxonomy" id="41844"/>
    <lineage>
        <taxon>Eukaryota</taxon>
        <taxon>Viridiplantae</taxon>
        <taxon>Streptophyta</taxon>
        <taxon>Embryophyta</taxon>
        <taxon>Marchantiophyta</taxon>
        <taxon>Marchantiopsida</taxon>
        <taxon>Marchantiidae</taxon>
        <taxon>Marchantiales</taxon>
        <taxon>Ricciaceae</taxon>
        <taxon>Riccia</taxon>
    </lineage>
</organism>
<evidence type="ECO:0000256" key="2">
    <source>
        <dbReference type="ARBA" id="ARBA00022491"/>
    </source>
</evidence>
<feature type="compositionally biased region" description="Polar residues" evidence="6">
    <location>
        <begin position="1292"/>
        <end position="1303"/>
    </location>
</feature>
<dbReference type="PANTHER" id="PTHR13162">
    <property type="entry name" value="CCR4-NOT TRANSCRIPTION COMPLEX"/>
    <property type="match status" value="1"/>
</dbReference>
<feature type="domain" description="CCR4-Not complex component Not1 C-terminal" evidence="7">
    <location>
        <begin position="2101"/>
        <end position="2469"/>
    </location>
</feature>
<feature type="region of interest" description="Disordered" evidence="6">
    <location>
        <begin position="1907"/>
        <end position="1947"/>
    </location>
</feature>
<dbReference type="GO" id="GO:0005634">
    <property type="term" value="C:nucleus"/>
    <property type="evidence" value="ECO:0007669"/>
    <property type="project" value="UniProtKB-SubCell"/>
</dbReference>
<feature type="domain" description="CCR4-NOT transcription complex subunit 1-like NOT1 connector" evidence="12">
    <location>
        <begin position="1717"/>
        <end position="1902"/>
    </location>
</feature>
<dbReference type="InterPro" id="IPR007196">
    <property type="entry name" value="CCR4-Not_Not1_C"/>
</dbReference>
<feature type="compositionally biased region" description="Polar residues" evidence="6">
    <location>
        <begin position="1317"/>
        <end position="1331"/>
    </location>
</feature>
<feature type="region of interest" description="Disordered" evidence="6">
    <location>
        <begin position="1552"/>
        <end position="1586"/>
    </location>
</feature>
<proteinExistence type="predicted"/>
<evidence type="ECO:0008006" key="15">
    <source>
        <dbReference type="Google" id="ProtNLM"/>
    </source>
</evidence>
<feature type="region of interest" description="Disordered" evidence="6">
    <location>
        <begin position="930"/>
        <end position="987"/>
    </location>
</feature>
<dbReference type="Pfam" id="PF16417">
    <property type="entry name" value="CNOT1_TTP_bind"/>
    <property type="match status" value="1"/>
</dbReference>
<feature type="compositionally biased region" description="Basic and acidic residues" evidence="6">
    <location>
        <begin position="1934"/>
        <end position="1943"/>
    </location>
</feature>
<keyword evidence="14" id="KW-1185">Reference proteome</keyword>
<dbReference type="InterPro" id="IPR032193">
    <property type="entry name" value="CNOT1_TTP_bind"/>
</dbReference>
<evidence type="ECO:0000259" key="7">
    <source>
        <dbReference type="Pfam" id="PF04054"/>
    </source>
</evidence>
<evidence type="ECO:0000256" key="4">
    <source>
        <dbReference type="ARBA" id="ARBA00023163"/>
    </source>
</evidence>
<dbReference type="GO" id="GO:0000289">
    <property type="term" value="P:nuclear-transcribed mRNA poly(A) tail shortening"/>
    <property type="evidence" value="ECO:0007669"/>
    <property type="project" value="UniProtKB-ARBA"/>
</dbReference>
<dbReference type="Pfam" id="PF16415">
    <property type="entry name" value="CNOT1_CAF1_bind"/>
    <property type="match status" value="1"/>
</dbReference>
<dbReference type="InterPro" id="IPR024557">
    <property type="entry name" value="CNOT1_dom_4"/>
</dbReference>
<dbReference type="InterPro" id="IPR038535">
    <property type="entry name" value="CNOT1_TTP_bind_sf"/>
</dbReference>
<keyword evidence="3" id="KW-0805">Transcription regulation</keyword>
<dbReference type="Pfam" id="PF16418">
    <property type="entry name" value="CNOT1_HEAT"/>
    <property type="match status" value="1"/>
</dbReference>
<feature type="compositionally biased region" description="Low complexity" evidence="6">
    <location>
        <begin position="2485"/>
        <end position="2495"/>
    </location>
</feature>
<name>A0ABD1YYP1_9MARC</name>
<dbReference type="CDD" id="cd20710">
    <property type="entry name" value="NOT1_connector"/>
    <property type="match status" value="1"/>
</dbReference>
<evidence type="ECO:0000256" key="3">
    <source>
        <dbReference type="ARBA" id="ARBA00023015"/>
    </source>
</evidence>
<evidence type="ECO:0000256" key="5">
    <source>
        <dbReference type="ARBA" id="ARBA00023242"/>
    </source>
</evidence>
<feature type="compositionally biased region" description="Low complexity" evidence="6">
    <location>
        <begin position="1595"/>
        <end position="1613"/>
    </location>
</feature>
<accession>A0ABD1YYP1</accession>
<dbReference type="Gene3D" id="1.25.40.800">
    <property type="match status" value="1"/>
</dbReference>
<protein>
    <recommendedName>
        <fullName evidence="15">CCR4-NOT transcription complex subunit 1</fullName>
    </recommendedName>
</protein>
<sequence length="2495" mass="274379">MLSFASSLASQIGLLLSVLNKSNYKSVVYELSKLTEYGLDASIILLRICLEQVNLREGEVQNLQLKLELLASFIRELLQQPNFATIFCEAVRQIVSISEDFLDYLAGTLKLTVPEQIRLGLALLETEELKHRQEGHSFCELKVLEFCKNPAPASEALIADVLRFLHQSEGLSKHVPDFVKALASISSGAEPSLMLTPLLKEEVNEVNSLRKFGEFASFDVSAFEEMVQQLTTANDVASLMEELGYSCTSDMEYCKEVFSLFPTVTVKDVGRLVGMVARTHKGLEDSQGTHQTFSAALCNSEHLLPEYVNTWNIDVLLDALKQLVPDINWVTVMENLDHEGFFLPDQKAFAVLMTVYSKACQEPFPIGAVCGKAWKNGDGQLSFLRYAVAALPDVFTFAHSSRKLSVEGLPGQRAASVTSNHAWLSVDLVEALCRLSEAGHSSGVRSLLEYPLKNCPEFLLLGMAQVKTDWNTLQSEIFSAVLPAFFNSSAQSSVLQQLWFLNGEVVTRGMVEIHSRDPTSLSRISDICQELKILPVILDTTPFSFAIDLAALASRREVLNLEKWLQDNITIHRDLFFEACLKFLRERRLVEARIDAQNGGAVDGQRLGPAITLSLETTALIFKVLQGNLGQLSSREPAEELKRVYNSAVRINPRLLSVGASEQSPSEVFAADIEEEANSYFQRIYVGQLTIEEVVNMLERFNESRVQREQEIFACMIQSLFDEYRFFPRYPERELRITAVLFGSLIKHQLVSSLTLGIALRCVLDALRKPLDSKMFSFGLTALEQFTDRLVEWPQYCNHILQISHMRDARSDLVEFIERSLAPVSSSQSEVIGNMPVSEQAQVGSGMVYSSANTAAPEPLDVATGSTLVSSSGGIARTFIGPSSSQPKFSLEGSEGIVHTSGGSIQQREHIQQQIPQAAQLALQQFQQQQQALEDRHKSTGASLNFGGKGQPLASSQSTPSLFDTKSSQSVGSTTYQTSGNGQLATVSSNLTRSSRGGLSSGLRQPSVAAGFGHAINIETLVAAAERRDIPIEAPSLEVQDKVAFVINNISTNNLEPKAKEFLEAVKESFYPWFAQYMVMKRASIEPNFHDLYLKFLDKINSKALHKEIVKATYENCKVLLRSELIKSSSEERSLLKNLGSWLGKLTIGRNQALRAKEIDPKSLIIEAYEKGLMIAVIPFTSKILEPCQSSLAYQPPNPWTMGILGLLAEIYALPNLKMNLKFDIEVLYKNLGVDMKDVKPTQLLKGRPRDVEGNPDFSTKDYGSLHSSLNIPVTETQSILAVSVPPAQQLAQTSHLSTNPVQQEEEKSVSLAVSDRSVSGQGLTTGTPAPSPYSVGQVSMSIPSLTAYVVVNQKLAGLGQQLQLQRIVPVAMERAIREIISPVVDRSVTIACMTTRELVIKDYAMEADENRTHQSANLMVASLSGSLAHVTCKEPLRVAMANHLRSLLQAHVGGDVLEQAVQLVTNDNLDLGCAVIEKAATEKALRDLEDAIGPSLAVRRKQREALGATFYDASTYSQGNLARLPEALRPKPGRLSNSQQRVYEDFARLPWQNQPSQGPVAPVGQAAPPAVTSLGPGSSRGSYAVTSGQASATSFTGAGASASSSGLGALTQPTELPSDELEHASASISFAPVGSVVAEGVPRPSQDGTGVLAGYPPVGSPNVEGPGLETAAKISAPAVAQPPAPSSLTEPLGTTVAEPSLTTGEALEKYQIVDQKLDAAVSKATTASYSSLPPDHEIQNLVTEIPDIITQCISRDEAAIAIAQKVFKRLYENTGSHLYVSAHLAILEAIRDVCKRVVKELTSWVIYSDEERKFNREITVGLIRSELIYVTDYNIHLAKLIDGGRNNAALEFAMYLIKTCVVDDGGVSNNEFQNVIDVMAKLVARPGSSEALQQLVELAKNTTSAASQVGASGKDDKSKIPKEKKVPSNRPAGLREESKATSRDMAAADPAGLRAQVLVLFEEWARICDAPGASDKAYAVYMSQLQHSGMLKGDDVSDRFFRILMETVVAHCLTSESQTSQIASGPQGQSGQGLSFGAVDMYAKLVVLLVKYYGVDPAMSKIALLNKVLNVTVRVIQRDADEKKTTFHPRPYFRLFVTWLMDFNSADPALDSSNFQVLTAFGNALLALQPLRVPGWSFAWLELISHRIFMPKLLLSNSHKGWPLFQRLLVALFKFMEPYLRNADLSDPVRLLYKGTLRVLLVLLHDFPEFLCDYHFSFCDVIPPSCIQMRNLILSAFPRNMRLPDPFTPNLKVDLLPEISQAPRILSDVEAALKSKQLKAEIDDYLKTRQPHSLLSVDLKQRLMLPQHEAVPCGTRYNVPLINALVLYVGMQAIQQLQSKTTPQQLAVPTAPITHSAPMDIFQMLIVELDTEGRYLFLNAVANQLRYPNNHTHYFSCVLLYLFAEANQEIIQEQITRVLLERLIVNRPHPWGLLITFIELIKNPRYNFWSHGFTRCAPEIEKLFESVARSCMGPPLKQSDDDLSSGLSGDGIKV</sequence>
<reference evidence="13 14" key="1">
    <citation type="submission" date="2024-09" db="EMBL/GenBank/DDBJ databases">
        <title>Chromosome-scale assembly of Riccia fluitans.</title>
        <authorList>
            <person name="Paukszto L."/>
            <person name="Sawicki J."/>
            <person name="Karawczyk K."/>
            <person name="Piernik-Szablinska J."/>
            <person name="Szczecinska M."/>
            <person name="Mazdziarz M."/>
        </authorList>
    </citation>
    <scope>NUCLEOTIDE SEQUENCE [LARGE SCALE GENOMIC DNA]</scope>
    <source>
        <strain evidence="13">Rf_01</strain>
        <tissue evidence="13">Aerial parts of the thallus</tissue>
    </source>
</reference>
<evidence type="ECO:0000313" key="14">
    <source>
        <dbReference type="Proteomes" id="UP001605036"/>
    </source>
</evidence>
<evidence type="ECO:0000256" key="6">
    <source>
        <dbReference type="SAM" id="MobiDB-lite"/>
    </source>
</evidence>
<evidence type="ECO:0000259" key="8">
    <source>
        <dbReference type="Pfam" id="PF12842"/>
    </source>
</evidence>
<feature type="compositionally biased region" description="Basic and acidic residues" evidence="6">
    <location>
        <begin position="1914"/>
        <end position="1927"/>
    </location>
</feature>
<dbReference type="Gene3D" id="1.25.40.840">
    <property type="entry name" value="CCR4-NOT transcription complex subunit 1 TTP binding domain"/>
    <property type="match status" value="1"/>
</dbReference>
<feature type="domain" description="CCR4-NOT transcription complex subunit 1 TTP binding" evidence="10">
    <location>
        <begin position="661"/>
        <end position="825"/>
    </location>
</feature>
<dbReference type="InterPro" id="IPR055454">
    <property type="entry name" value="CNOT1-like_NOT1_connector"/>
</dbReference>
<dbReference type="FunFam" id="1.25.40.180:FF:000012">
    <property type="entry name" value="Ccr4-Not transcription complex subunit"/>
    <property type="match status" value="1"/>
</dbReference>
<feature type="domain" description="CCR4-NOT transcription complex subunit 1 CAF1-binding" evidence="9">
    <location>
        <begin position="1032"/>
        <end position="1251"/>
    </location>
</feature>
<feature type="domain" description="CCR4-NOT transcription complex subunit 1" evidence="8">
    <location>
        <begin position="1364"/>
        <end position="1504"/>
    </location>
</feature>
<gene>
    <name evidence="13" type="ORF">R1flu_007375</name>
</gene>
<keyword evidence="4" id="KW-0804">Transcription</keyword>
<dbReference type="GO" id="GO:0030014">
    <property type="term" value="C:CCR4-NOT complex"/>
    <property type="evidence" value="ECO:0007669"/>
    <property type="project" value="UniProtKB-ARBA"/>
</dbReference>
<dbReference type="Gene3D" id="1.25.40.180">
    <property type="match status" value="1"/>
</dbReference>
<evidence type="ECO:0000259" key="12">
    <source>
        <dbReference type="Pfam" id="PF25097"/>
    </source>
</evidence>
<dbReference type="Pfam" id="PF04054">
    <property type="entry name" value="Not1"/>
    <property type="match status" value="1"/>
</dbReference>
<dbReference type="InterPro" id="IPR032191">
    <property type="entry name" value="CNOT1_CAF1_bind"/>
</dbReference>